<feature type="transmembrane region" description="Helical" evidence="1">
    <location>
        <begin position="66"/>
        <end position="87"/>
    </location>
</feature>
<keyword evidence="1" id="KW-1133">Transmembrane helix</keyword>
<feature type="transmembrane region" description="Helical" evidence="1">
    <location>
        <begin position="176"/>
        <end position="195"/>
    </location>
</feature>
<organism evidence="3 4">
    <name type="scientific">Steroidobacter agaridevorans</name>
    <dbReference type="NCBI Taxonomy" id="2695856"/>
    <lineage>
        <taxon>Bacteria</taxon>
        <taxon>Pseudomonadati</taxon>
        <taxon>Pseudomonadota</taxon>
        <taxon>Gammaproteobacteria</taxon>
        <taxon>Steroidobacterales</taxon>
        <taxon>Steroidobacteraceae</taxon>
        <taxon>Steroidobacter</taxon>
    </lineage>
</organism>
<dbReference type="Proteomes" id="UP000445000">
    <property type="component" value="Unassembled WGS sequence"/>
</dbReference>
<feature type="transmembrane region" description="Helical" evidence="1">
    <location>
        <begin position="215"/>
        <end position="233"/>
    </location>
</feature>
<keyword evidence="1" id="KW-0472">Membrane</keyword>
<dbReference type="PANTHER" id="PTHR42208">
    <property type="entry name" value="HEAVY METAL TRANSPORTER-RELATED"/>
    <property type="match status" value="1"/>
</dbReference>
<evidence type="ECO:0000259" key="2">
    <source>
        <dbReference type="Pfam" id="PF13386"/>
    </source>
</evidence>
<reference evidence="4" key="1">
    <citation type="submission" date="2020-01" db="EMBL/GenBank/DDBJ databases">
        <title>'Steroidobacter agaridevorans' sp. nov., agar-degrading bacteria isolated from rhizosphere soils.</title>
        <authorList>
            <person name="Ikenaga M."/>
            <person name="Kataoka M."/>
            <person name="Murouchi A."/>
            <person name="Katsuragi S."/>
            <person name="Sakai M."/>
        </authorList>
    </citation>
    <scope>NUCLEOTIDE SEQUENCE [LARGE SCALE GENOMIC DNA]</scope>
    <source>
        <strain evidence="4">YU21-B</strain>
    </source>
</reference>
<protein>
    <submittedName>
        <fullName evidence="3">Cytochrome biogenesis protein</fullName>
    </submittedName>
</protein>
<name>A0A829YK14_9GAMM</name>
<evidence type="ECO:0000313" key="3">
    <source>
        <dbReference type="EMBL" id="GFE83754.1"/>
    </source>
</evidence>
<comment type="caution">
    <text evidence="3">The sequence shown here is derived from an EMBL/GenBank/DDBJ whole genome shotgun (WGS) entry which is preliminary data.</text>
</comment>
<dbReference type="Pfam" id="PF13386">
    <property type="entry name" value="DsbD_2"/>
    <property type="match status" value="1"/>
</dbReference>
<feature type="transmembrane region" description="Helical" evidence="1">
    <location>
        <begin position="94"/>
        <end position="112"/>
    </location>
</feature>
<keyword evidence="1" id="KW-0812">Transmembrane</keyword>
<gene>
    <name evidence="3" type="ORF">GCM10011487_57540</name>
</gene>
<dbReference type="PANTHER" id="PTHR42208:SF1">
    <property type="entry name" value="HEAVY METAL TRANSPORTER"/>
    <property type="match status" value="1"/>
</dbReference>
<proteinExistence type="predicted"/>
<accession>A0A829YK14</accession>
<keyword evidence="4" id="KW-1185">Reference proteome</keyword>
<evidence type="ECO:0000313" key="4">
    <source>
        <dbReference type="Proteomes" id="UP000445000"/>
    </source>
</evidence>
<evidence type="ECO:0000256" key="1">
    <source>
        <dbReference type="SAM" id="Phobius"/>
    </source>
</evidence>
<feature type="transmembrane region" description="Helical" evidence="1">
    <location>
        <begin position="148"/>
        <end position="169"/>
    </location>
</feature>
<dbReference type="RefSeq" id="WP_209005497.1">
    <property type="nucleotide sequence ID" value="NZ_BLJN01000007.1"/>
</dbReference>
<feature type="domain" description="Urease accessory protein UreH-like transmembrane" evidence="2">
    <location>
        <begin position="17"/>
        <end position="227"/>
    </location>
</feature>
<dbReference type="EMBL" id="BLJN01000007">
    <property type="protein sequence ID" value="GFE83754.1"/>
    <property type="molecule type" value="Genomic_DNA"/>
</dbReference>
<sequence>MNRLAMPDASAAIGLSAAFVAGVAGSAHCFAMCGGLAGALGMRSRVTATSPGAAFGNALSYHVGRLSGYATAGAICGLIGATLQAVLDLARIGAALRIASGVLLMLIALRILSPWNPLRWLETFGAKFWRRLQPFTLGAGKLTGHTRAIALGFLWGWLPCGLVYSMLLFAALGGHALNGAAILFAFGLGTLPSMLTSSVLASQMQRFLKSRWPRFASGALLLLFGAWMMWVSIPASGHVHHH</sequence>
<dbReference type="InterPro" id="IPR039447">
    <property type="entry name" value="UreH-like_TM_dom"/>
</dbReference>
<dbReference type="AlphaFoldDB" id="A0A829YK14"/>